<accession>A0ABU5E403</accession>
<dbReference type="SUPFAM" id="SSF55154">
    <property type="entry name" value="CYTH-like phosphatases"/>
    <property type="match status" value="1"/>
</dbReference>
<sequence length="519" mass="58059">MKNRELELKLSLPDGGDGLRPTALRRLIGAAKAAQSQELETTYFDTPDGWLKRHGMALRIRRIGKRRIQTLKVPGDTVDGLQSYIEFDAEIKAARPQIEAIADQKLRRRFEKERIFDNIRPLFTTRFERSAWLIKRGDSEIEVAFDRGSINARAARVPIGEIELELKAGDPAELFTCAERLVEDLPARLGLSTKAARGYALVAGTQAVPVRGAPMALPHKATAADAFAALARNCLEQLRANEAAIDQSEDDEAIHQFRVAIRRFRAGIGAFRELIDDGAHATMSIDLRWLQRQFGPARDLDVLIADTLVPMQQRLRGHGLIGALLETAEAARAEARHQAHLALENPRYAVMLLQIYRQLLTGGWRTQNAEGASGLDIPVRDFADAWLGRAHKRLVRLGAAHATLSEVDLHRLRLLGKKMRYGAQVFASLYRSKRTEKYLLHLGAIQDHLGSLNDAVVGRHLLVDLIGKLGQQRALSLQETGQLEGIVLGWHSHRIAQDLGGFQETWETFRAQKKFWRGD</sequence>
<dbReference type="PANTHER" id="PTHR39569">
    <property type="entry name" value="INORGANIC TRIPHOSPHATASE"/>
    <property type="match status" value="1"/>
</dbReference>
<protein>
    <submittedName>
        <fullName evidence="3">CHAD domain-containing protein</fullName>
    </submittedName>
</protein>
<feature type="domain" description="CHAD" evidence="2">
    <location>
        <begin position="220"/>
        <end position="511"/>
    </location>
</feature>
<dbReference type="PROSITE" id="PS51708">
    <property type="entry name" value="CHAD"/>
    <property type="match status" value="1"/>
</dbReference>
<dbReference type="PANTHER" id="PTHR39569:SF1">
    <property type="entry name" value="INORGANIC TRIPHOSPHATASE"/>
    <property type="match status" value="1"/>
</dbReference>
<evidence type="ECO:0000313" key="3">
    <source>
        <dbReference type="EMBL" id="MDY0874315.1"/>
    </source>
</evidence>
<dbReference type="Pfam" id="PF05235">
    <property type="entry name" value="CHAD"/>
    <property type="match status" value="1"/>
</dbReference>
<dbReference type="RefSeq" id="WP_320502783.1">
    <property type="nucleotide sequence ID" value="NZ_JAXCLX010000004.1"/>
</dbReference>
<reference evidence="3 4" key="1">
    <citation type="journal article" date="2013" name="Antonie Van Leeuwenhoek">
        <title>Dongia rigui sp. nov., isolated from freshwater of a large wetland in Korea.</title>
        <authorList>
            <person name="Baik K.S."/>
            <person name="Hwang Y.M."/>
            <person name="Choi J.S."/>
            <person name="Kwon J."/>
            <person name="Seong C.N."/>
        </authorList>
    </citation>
    <scope>NUCLEOTIDE SEQUENCE [LARGE SCALE GENOMIC DNA]</scope>
    <source>
        <strain evidence="3 4">04SU4-P</strain>
    </source>
</reference>
<gene>
    <name evidence="3" type="ORF">SMD31_20415</name>
</gene>
<dbReference type="CDD" id="cd07756">
    <property type="entry name" value="CYTH-like_Pase_CHAD"/>
    <property type="match status" value="1"/>
</dbReference>
<feature type="domain" description="CYTH" evidence="1">
    <location>
        <begin position="3"/>
        <end position="205"/>
    </location>
</feature>
<dbReference type="SMART" id="SM00880">
    <property type="entry name" value="CHAD"/>
    <property type="match status" value="1"/>
</dbReference>
<evidence type="ECO:0000313" key="4">
    <source>
        <dbReference type="Proteomes" id="UP001271769"/>
    </source>
</evidence>
<name>A0ABU5E403_9PROT</name>
<keyword evidence="4" id="KW-1185">Reference proteome</keyword>
<dbReference type="InterPro" id="IPR023577">
    <property type="entry name" value="CYTH_domain"/>
</dbReference>
<dbReference type="PROSITE" id="PS51707">
    <property type="entry name" value="CYTH"/>
    <property type="match status" value="1"/>
</dbReference>
<dbReference type="Gene3D" id="2.40.320.10">
    <property type="entry name" value="Hypothetical Protein Pfu-838710-001"/>
    <property type="match status" value="1"/>
</dbReference>
<dbReference type="SMART" id="SM01118">
    <property type="entry name" value="CYTH"/>
    <property type="match status" value="1"/>
</dbReference>
<evidence type="ECO:0000259" key="1">
    <source>
        <dbReference type="PROSITE" id="PS51707"/>
    </source>
</evidence>
<comment type="caution">
    <text evidence="3">The sequence shown here is derived from an EMBL/GenBank/DDBJ whole genome shotgun (WGS) entry which is preliminary data.</text>
</comment>
<dbReference type="InterPro" id="IPR038186">
    <property type="entry name" value="CHAD_dom_sf"/>
</dbReference>
<dbReference type="Proteomes" id="UP001271769">
    <property type="component" value="Unassembled WGS sequence"/>
</dbReference>
<dbReference type="InterPro" id="IPR039013">
    <property type="entry name" value="YgiF"/>
</dbReference>
<dbReference type="Pfam" id="PF01928">
    <property type="entry name" value="CYTH"/>
    <property type="match status" value="1"/>
</dbReference>
<dbReference type="Gene3D" id="1.40.20.10">
    <property type="entry name" value="CHAD domain"/>
    <property type="match status" value="1"/>
</dbReference>
<proteinExistence type="predicted"/>
<evidence type="ECO:0000259" key="2">
    <source>
        <dbReference type="PROSITE" id="PS51708"/>
    </source>
</evidence>
<dbReference type="InterPro" id="IPR033469">
    <property type="entry name" value="CYTH-like_dom_sf"/>
</dbReference>
<dbReference type="InterPro" id="IPR007899">
    <property type="entry name" value="CHAD_dom"/>
</dbReference>
<dbReference type="EMBL" id="JAXCLX010000004">
    <property type="protein sequence ID" value="MDY0874315.1"/>
    <property type="molecule type" value="Genomic_DNA"/>
</dbReference>
<organism evidence="3 4">
    <name type="scientific">Dongia rigui</name>
    <dbReference type="NCBI Taxonomy" id="940149"/>
    <lineage>
        <taxon>Bacteria</taxon>
        <taxon>Pseudomonadati</taxon>
        <taxon>Pseudomonadota</taxon>
        <taxon>Alphaproteobacteria</taxon>
        <taxon>Rhodospirillales</taxon>
        <taxon>Dongiaceae</taxon>
        <taxon>Dongia</taxon>
    </lineage>
</organism>